<dbReference type="AlphaFoldDB" id="A0A1G7W3W4"/>
<dbReference type="EMBL" id="FNCN01000006">
    <property type="protein sequence ID" value="SDG65860.1"/>
    <property type="molecule type" value="Genomic_DNA"/>
</dbReference>
<dbReference type="Proteomes" id="UP000198923">
    <property type="component" value="Unassembled WGS sequence"/>
</dbReference>
<proteinExistence type="predicted"/>
<evidence type="ECO:0000313" key="2">
    <source>
        <dbReference type="Proteomes" id="UP000198923"/>
    </source>
</evidence>
<gene>
    <name evidence="1" type="ORF">SAMN05421505_106157</name>
</gene>
<reference evidence="1 2" key="1">
    <citation type="submission" date="2016-10" db="EMBL/GenBank/DDBJ databases">
        <authorList>
            <person name="de Groot N.N."/>
        </authorList>
    </citation>
    <scope>NUCLEOTIDE SEQUENCE [LARGE SCALE GENOMIC DNA]</scope>
    <source>
        <strain evidence="1 2">CPCC 201354</strain>
    </source>
</reference>
<accession>A0A1G7W3W4</accession>
<name>A0A1G7W3W4_9ACTN</name>
<sequence>MFTAFVASASLYFSDNGVDPRQVVAQAARAADPTVLPAADTGMQPAPGRAAQPAVQPDPDPAAILMAAYGSPKDNAVIKGAELTLVSDCMKRKDFRYVIPGITQASEQEWHDKFHLATNDDVEKSSREGYGSYALAGGRKKSPTPNGDYVFALPKEEQRQWLRGLNGSGKQITAELPGGGSYGTPADGCLAEARTELYGDLNAYAIAYGAVSTFTTPVAKAMAQDSEVTAAVTRWSGCMSQRDFAFKTWNDAKKAVAALYARDKSPLPAPHPQETRIAVADAECSQATGKSKVERDRYNHHQSALFRLREAHIRAYHTMHAQALAKAQTILK</sequence>
<keyword evidence="2" id="KW-1185">Reference proteome</keyword>
<evidence type="ECO:0000313" key="1">
    <source>
        <dbReference type="EMBL" id="SDG65860.1"/>
    </source>
</evidence>
<organism evidence="1 2">
    <name type="scientific">Sinosporangium album</name>
    <dbReference type="NCBI Taxonomy" id="504805"/>
    <lineage>
        <taxon>Bacteria</taxon>
        <taxon>Bacillati</taxon>
        <taxon>Actinomycetota</taxon>
        <taxon>Actinomycetes</taxon>
        <taxon>Streptosporangiales</taxon>
        <taxon>Streptosporangiaceae</taxon>
        <taxon>Sinosporangium</taxon>
    </lineage>
</organism>
<protein>
    <submittedName>
        <fullName evidence="1">Uncharacterized protein</fullName>
    </submittedName>
</protein>